<reference evidence="1 2" key="1">
    <citation type="submission" date="2023-02" db="EMBL/GenBank/DDBJ databases">
        <title>Bacterial whole genome sequence for Curvibacter sp. HBC28.</title>
        <authorList>
            <person name="Le V."/>
            <person name="Ko S.-R."/>
            <person name="Ahn C.-Y."/>
            <person name="Oh H.-M."/>
        </authorList>
    </citation>
    <scope>NUCLEOTIDE SEQUENCE [LARGE SCALE GENOMIC DNA]</scope>
    <source>
        <strain evidence="1 2">HBC28</strain>
    </source>
</reference>
<dbReference type="Pfam" id="PF10982">
    <property type="entry name" value="DUF2789"/>
    <property type="match status" value="1"/>
</dbReference>
<dbReference type="InterPro" id="IPR021250">
    <property type="entry name" value="DUF2789"/>
</dbReference>
<dbReference type="Gene3D" id="1.10.10.1130">
    <property type="entry name" value="Uncharacterised protein PF10982, DUF2789"/>
    <property type="match status" value="1"/>
</dbReference>
<proteinExistence type="predicted"/>
<evidence type="ECO:0000313" key="2">
    <source>
        <dbReference type="Proteomes" id="UP001528672"/>
    </source>
</evidence>
<dbReference type="Proteomes" id="UP001528672">
    <property type="component" value="Unassembled WGS sequence"/>
</dbReference>
<dbReference type="InterPro" id="IPR038086">
    <property type="entry name" value="DUF2789_sf"/>
</dbReference>
<keyword evidence="2" id="KW-1185">Reference proteome</keyword>
<name>A0ABT5MCV5_9BURK</name>
<comment type="caution">
    <text evidence="1">The sequence shown here is derived from an EMBL/GenBank/DDBJ whole genome shotgun (WGS) entry which is preliminary data.</text>
</comment>
<dbReference type="EMBL" id="JAQSIO010000002">
    <property type="protein sequence ID" value="MDD0814415.1"/>
    <property type="molecule type" value="Genomic_DNA"/>
</dbReference>
<gene>
    <name evidence="1" type="ORF">PSQ39_07215</name>
</gene>
<accession>A0ABT5MCV5</accession>
<protein>
    <submittedName>
        <fullName evidence="1">DUF2789 family protein</fullName>
    </submittedName>
</protein>
<dbReference type="RefSeq" id="WP_273926028.1">
    <property type="nucleotide sequence ID" value="NZ_JAQSIO010000002.1"/>
</dbReference>
<organism evidence="1 2">
    <name type="scientific">Curvibacter microcysteis</name>
    <dbReference type="NCBI Taxonomy" id="3026419"/>
    <lineage>
        <taxon>Bacteria</taxon>
        <taxon>Pseudomonadati</taxon>
        <taxon>Pseudomonadota</taxon>
        <taxon>Betaproteobacteria</taxon>
        <taxon>Burkholderiales</taxon>
        <taxon>Comamonadaceae</taxon>
        <taxon>Curvibacter</taxon>
    </lineage>
</organism>
<sequence>MEMNPHDLTHLFLQLGLPAERAEREAFVREHPLPPGTRLSEAAFWSPSQAEFLKRSIADNASWAAAADQLAALLSPAMPASEAD</sequence>
<evidence type="ECO:0000313" key="1">
    <source>
        <dbReference type="EMBL" id="MDD0814415.1"/>
    </source>
</evidence>